<feature type="compositionally biased region" description="Basic and acidic residues" evidence="1">
    <location>
        <begin position="14"/>
        <end position="24"/>
    </location>
</feature>
<proteinExistence type="predicted"/>
<dbReference type="AlphaFoldDB" id="A0A0D2GRD9"/>
<dbReference type="STRING" id="1442368.A0A0D2GRD9"/>
<sequence length="463" mass="50199">MAVFFDLDDDDCSTSDRSRFDTDKSSQQNQLKPATNGGTGRVSRVSGVDSGQVPSITASKLAAAVTCYPIALSLSSHLDLNDLDALASTCRSVHNGLTQYARQLKSESLRCIHDGRPVLAEALLAQRERTHTEEFYGSTTLAQRPENSHHPGGLYASMGVTSKISSCARDLVAPCRRCGTVVCRNCAAKSPSTVRLRDRFRRLCKTCLDAPIEAHLQALSSADDTSESQSVSSASSMRSERSASSSSTPDTSIGLEKNELDTCSHRSFTSSAFLRGPCTCETRGVFLCAPCGQSLRAADTTYKRVWTWRSRYSTHIGDGLGTGLGLGNQAQKCGRGEDCLEMSGKAICWVEIECSEGKAHDASDPERNSLSRVGTPDSAYGSNKPGYFQQEIEGIGGVVKKKVKKRVKVGAGVWEWEDERESGKYLEREAEGTARSWCGWCGRVCPSEQDRNESCMDLTSMAV</sequence>
<evidence type="ECO:0000313" key="2">
    <source>
        <dbReference type="EMBL" id="KIW74984.1"/>
    </source>
</evidence>
<feature type="region of interest" description="Disordered" evidence="1">
    <location>
        <begin position="220"/>
        <end position="253"/>
    </location>
</feature>
<evidence type="ECO:0000313" key="3">
    <source>
        <dbReference type="Proteomes" id="UP000053029"/>
    </source>
</evidence>
<feature type="compositionally biased region" description="Low complexity" evidence="1">
    <location>
        <begin position="220"/>
        <end position="252"/>
    </location>
</feature>
<feature type="region of interest" description="Disordered" evidence="1">
    <location>
        <begin position="359"/>
        <end position="378"/>
    </location>
</feature>
<name>A0A0D2GRD9_9EURO</name>
<dbReference type="HOGENOM" id="CLU_031053_0_0_1"/>
<feature type="region of interest" description="Disordered" evidence="1">
    <location>
        <begin position="1"/>
        <end position="49"/>
    </location>
</feature>
<dbReference type="GeneID" id="25311245"/>
<keyword evidence="3" id="KW-1185">Reference proteome</keyword>
<dbReference type="RefSeq" id="XP_013278792.1">
    <property type="nucleotide sequence ID" value="XM_013423338.1"/>
</dbReference>
<feature type="compositionally biased region" description="Basic and acidic residues" evidence="1">
    <location>
        <begin position="359"/>
        <end position="369"/>
    </location>
</feature>
<organism evidence="2 3">
    <name type="scientific">Fonsecaea pedrosoi CBS 271.37</name>
    <dbReference type="NCBI Taxonomy" id="1442368"/>
    <lineage>
        <taxon>Eukaryota</taxon>
        <taxon>Fungi</taxon>
        <taxon>Dikarya</taxon>
        <taxon>Ascomycota</taxon>
        <taxon>Pezizomycotina</taxon>
        <taxon>Eurotiomycetes</taxon>
        <taxon>Chaetothyriomycetidae</taxon>
        <taxon>Chaetothyriales</taxon>
        <taxon>Herpotrichiellaceae</taxon>
        <taxon>Fonsecaea</taxon>
    </lineage>
</organism>
<reference evidence="2 3" key="1">
    <citation type="submission" date="2015-01" db="EMBL/GenBank/DDBJ databases">
        <title>The Genome Sequence of Fonsecaea pedrosoi CBS 271.37.</title>
        <authorList>
            <consortium name="The Broad Institute Genomics Platform"/>
            <person name="Cuomo C."/>
            <person name="de Hoog S."/>
            <person name="Gorbushina A."/>
            <person name="Stielow B."/>
            <person name="Teixiera M."/>
            <person name="Abouelleil A."/>
            <person name="Chapman S.B."/>
            <person name="Priest M."/>
            <person name="Young S.K."/>
            <person name="Wortman J."/>
            <person name="Nusbaum C."/>
            <person name="Birren B."/>
        </authorList>
    </citation>
    <scope>NUCLEOTIDE SEQUENCE [LARGE SCALE GENOMIC DNA]</scope>
    <source>
        <strain evidence="2 3">CBS 271.37</strain>
    </source>
</reference>
<dbReference type="OrthoDB" id="5288318at2759"/>
<dbReference type="Proteomes" id="UP000053029">
    <property type="component" value="Unassembled WGS sequence"/>
</dbReference>
<evidence type="ECO:0000256" key="1">
    <source>
        <dbReference type="SAM" id="MobiDB-lite"/>
    </source>
</evidence>
<dbReference type="SUPFAM" id="SSF57903">
    <property type="entry name" value="FYVE/PHD zinc finger"/>
    <property type="match status" value="1"/>
</dbReference>
<protein>
    <submittedName>
        <fullName evidence="2">Uncharacterized protein</fullName>
    </submittedName>
</protein>
<dbReference type="InterPro" id="IPR011011">
    <property type="entry name" value="Znf_FYVE_PHD"/>
</dbReference>
<feature type="compositionally biased region" description="Acidic residues" evidence="1">
    <location>
        <begin position="1"/>
        <end position="13"/>
    </location>
</feature>
<dbReference type="VEuPathDB" id="FungiDB:Z517_11755"/>
<gene>
    <name evidence="2" type="ORF">Z517_11755</name>
</gene>
<accession>A0A0D2GRD9</accession>
<dbReference type="EMBL" id="KN846976">
    <property type="protein sequence ID" value="KIW74984.1"/>
    <property type="molecule type" value="Genomic_DNA"/>
</dbReference>